<reference evidence="1" key="1">
    <citation type="submission" date="2013-08" db="EMBL/GenBank/DDBJ databases">
        <authorList>
            <person name="Mendez C."/>
            <person name="Richter M."/>
            <person name="Ferrer M."/>
            <person name="Sanchez J."/>
        </authorList>
    </citation>
    <scope>NUCLEOTIDE SEQUENCE</scope>
</reference>
<accession>T1AIL1</accession>
<dbReference type="AlphaFoldDB" id="T1AIL1"/>
<gene>
    <name evidence="1" type="ORF">B2A_05296</name>
</gene>
<organism evidence="1">
    <name type="scientific">mine drainage metagenome</name>
    <dbReference type="NCBI Taxonomy" id="410659"/>
    <lineage>
        <taxon>unclassified sequences</taxon>
        <taxon>metagenomes</taxon>
        <taxon>ecological metagenomes</taxon>
    </lineage>
</organism>
<dbReference type="PANTHER" id="PTHR24095:SF14">
    <property type="entry name" value="ACETYL-COENZYME A SYNTHETASE 1"/>
    <property type="match status" value="1"/>
</dbReference>
<dbReference type="GO" id="GO:0006085">
    <property type="term" value="P:acetyl-CoA biosynthetic process"/>
    <property type="evidence" value="ECO:0007669"/>
    <property type="project" value="TreeGrafter"/>
</dbReference>
<sequence>MDTWWQTETGGILISPLPGASTLKPGSATRPFFGIQPAIVDAEGRVCDGACEG</sequence>
<name>T1AIL1_9ZZZZ</name>
<evidence type="ECO:0000313" key="1">
    <source>
        <dbReference type="EMBL" id="EQD56353.1"/>
    </source>
</evidence>
<feature type="non-terminal residue" evidence="1">
    <location>
        <position position="53"/>
    </location>
</feature>
<reference evidence="1" key="2">
    <citation type="journal article" date="2014" name="ISME J.">
        <title>Microbial stratification in low pH oxic and suboxic macroscopic growths along an acid mine drainage.</title>
        <authorList>
            <person name="Mendez-Garcia C."/>
            <person name="Mesa V."/>
            <person name="Sprenger R.R."/>
            <person name="Richter M."/>
            <person name="Diez M.S."/>
            <person name="Solano J."/>
            <person name="Bargiela R."/>
            <person name="Golyshina O.V."/>
            <person name="Manteca A."/>
            <person name="Ramos J.L."/>
            <person name="Gallego J.R."/>
            <person name="Llorente I."/>
            <person name="Martins Dos Santos V.A."/>
            <person name="Jensen O.N."/>
            <person name="Pelaez A.I."/>
            <person name="Sanchez J."/>
            <person name="Ferrer M."/>
        </authorList>
    </citation>
    <scope>NUCLEOTIDE SEQUENCE</scope>
</reference>
<dbReference type="PANTHER" id="PTHR24095">
    <property type="entry name" value="ACETYL-COENZYME A SYNTHETASE"/>
    <property type="match status" value="1"/>
</dbReference>
<dbReference type="GO" id="GO:0003987">
    <property type="term" value="F:acetate-CoA ligase activity"/>
    <property type="evidence" value="ECO:0007669"/>
    <property type="project" value="TreeGrafter"/>
</dbReference>
<comment type="caution">
    <text evidence="1">The sequence shown here is derived from an EMBL/GenBank/DDBJ whole genome shotgun (WGS) entry which is preliminary data.</text>
</comment>
<dbReference type="SUPFAM" id="SSF56801">
    <property type="entry name" value="Acetyl-CoA synthetase-like"/>
    <property type="match status" value="1"/>
</dbReference>
<protein>
    <submittedName>
        <fullName evidence="1">Acetyl-CoA synthetase</fullName>
    </submittedName>
</protein>
<dbReference type="InterPro" id="IPR042099">
    <property type="entry name" value="ANL_N_sf"/>
</dbReference>
<dbReference type="Gene3D" id="3.40.50.12780">
    <property type="entry name" value="N-terminal domain of ligase-like"/>
    <property type="match status" value="1"/>
</dbReference>
<dbReference type="GO" id="GO:0005829">
    <property type="term" value="C:cytosol"/>
    <property type="evidence" value="ECO:0007669"/>
    <property type="project" value="TreeGrafter"/>
</dbReference>
<dbReference type="EMBL" id="AUZZ01003670">
    <property type="protein sequence ID" value="EQD56353.1"/>
    <property type="molecule type" value="Genomic_DNA"/>
</dbReference>
<proteinExistence type="predicted"/>